<dbReference type="AlphaFoldDB" id="U5DCX0"/>
<protein>
    <submittedName>
        <fullName evidence="2">Uncharacterized protein</fullName>
    </submittedName>
</protein>
<sequence length="60" mass="6456">MATGRIRATLTQPKIWQTFRNTAQALTIGLGSATFPAKGVTPRPAQNENGAVPARFKCRS</sequence>
<reference evidence="3" key="1">
    <citation type="journal article" date="2013" name="Science">
        <title>The Amborella genome and the evolution of flowering plants.</title>
        <authorList>
            <consortium name="Amborella Genome Project"/>
        </authorList>
    </citation>
    <scope>NUCLEOTIDE SEQUENCE [LARGE SCALE GENOMIC DNA]</scope>
</reference>
<gene>
    <name evidence="2" type="ORF">AMTR_s00061p00216690</name>
</gene>
<accession>U5DCX0</accession>
<dbReference type="Gramene" id="ERN19272">
    <property type="protein sequence ID" value="ERN19272"/>
    <property type="gene ID" value="AMTR_s00061p00216690"/>
</dbReference>
<evidence type="ECO:0000313" key="3">
    <source>
        <dbReference type="Proteomes" id="UP000017836"/>
    </source>
</evidence>
<organism evidence="2 3">
    <name type="scientific">Amborella trichopoda</name>
    <dbReference type="NCBI Taxonomy" id="13333"/>
    <lineage>
        <taxon>Eukaryota</taxon>
        <taxon>Viridiplantae</taxon>
        <taxon>Streptophyta</taxon>
        <taxon>Embryophyta</taxon>
        <taxon>Tracheophyta</taxon>
        <taxon>Spermatophyta</taxon>
        <taxon>Magnoliopsida</taxon>
        <taxon>Amborellales</taxon>
        <taxon>Amborellaceae</taxon>
        <taxon>Amborella</taxon>
    </lineage>
</organism>
<evidence type="ECO:0000256" key="1">
    <source>
        <dbReference type="SAM" id="MobiDB-lite"/>
    </source>
</evidence>
<evidence type="ECO:0000313" key="2">
    <source>
        <dbReference type="EMBL" id="ERN19272.1"/>
    </source>
</evidence>
<dbReference type="EMBL" id="KI392075">
    <property type="protein sequence ID" value="ERN19272.1"/>
    <property type="molecule type" value="Genomic_DNA"/>
</dbReference>
<dbReference type="HOGENOM" id="CLU_2944775_0_0_1"/>
<keyword evidence="3" id="KW-1185">Reference proteome</keyword>
<name>U5DCX0_AMBTC</name>
<proteinExistence type="predicted"/>
<dbReference type="Proteomes" id="UP000017836">
    <property type="component" value="Unassembled WGS sequence"/>
</dbReference>
<feature type="region of interest" description="Disordered" evidence="1">
    <location>
        <begin position="37"/>
        <end position="60"/>
    </location>
</feature>